<dbReference type="EMBL" id="CAUYUE010000003">
    <property type="protein sequence ID" value="CAK0748496.1"/>
    <property type="molecule type" value="Genomic_DNA"/>
</dbReference>
<organism evidence="1 2">
    <name type="scientific">Coccomyxa viridis</name>
    <dbReference type="NCBI Taxonomy" id="1274662"/>
    <lineage>
        <taxon>Eukaryota</taxon>
        <taxon>Viridiplantae</taxon>
        <taxon>Chlorophyta</taxon>
        <taxon>core chlorophytes</taxon>
        <taxon>Trebouxiophyceae</taxon>
        <taxon>Trebouxiophyceae incertae sedis</taxon>
        <taxon>Coccomyxaceae</taxon>
        <taxon>Coccomyxa</taxon>
    </lineage>
</organism>
<evidence type="ECO:0000313" key="2">
    <source>
        <dbReference type="Proteomes" id="UP001314263"/>
    </source>
</evidence>
<dbReference type="AlphaFoldDB" id="A0AAV1HU98"/>
<feature type="non-terminal residue" evidence="1">
    <location>
        <position position="1"/>
    </location>
</feature>
<dbReference type="Proteomes" id="UP001314263">
    <property type="component" value="Unassembled WGS sequence"/>
</dbReference>
<accession>A0AAV1HU98</accession>
<name>A0AAV1HU98_9CHLO</name>
<keyword evidence="2" id="KW-1185">Reference proteome</keyword>
<reference evidence="1 2" key="1">
    <citation type="submission" date="2023-10" db="EMBL/GenBank/DDBJ databases">
        <authorList>
            <person name="Maclean D."/>
            <person name="Macfadyen A."/>
        </authorList>
    </citation>
    <scope>NUCLEOTIDE SEQUENCE [LARGE SCALE GENOMIC DNA]</scope>
</reference>
<gene>
    <name evidence="1" type="ORF">CVIRNUC_001837</name>
</gene>
<protein>
    <submittedName>
        <fullName evidence="1">Uncharacterized protein</fullName>
    </submittedName>
</protein>
<comment type="caution">
    <text evidence="1">The sequence shown here is derived from an EMBL/GenBank/DDBJ whole genome shotgun (WGS) entry which is preliminary data.</text>
</comment>
<proteinExistence type="predicted"/>
<sequence>LFIDAERGRIELSTDIHWVQHIAEIQDIKELYAEIVHIVVVILQGCTALKYIHVLFDEWTLCSVQCLGAMKTVHILCFAADSVASLECHTLYELGSHGRVLRLMGRAASLLHVEVSDWKDFLFTLSESLSSLECFETI</sequence>
<evidence type="ECO:0000313" key="1">
    <source>
        <dbReference type="EMBL" id="CAK0748496.1"/>
    </source>
</evidence>